<evidence type="ECO:0000313" key="1">
    <source>
        <dbReference type="EMBL" id="VEL19796.1"/>
    </source>
</evidence>
<accession>A0A448WTF9</accession>
<dbReference type="AlphaFoldDB" id="A0A448WTF9"/>
<dbReference type="EMBL" id="CAAALY010043337">
    <property type="protein sequence ID" value="VEL19796.1"/>
    <property type="molecule type" value="Genomic_DNA"/>
</dbReference>
<protein>
    <submittedName>
        <fullName evidence="1">Uncharacterized protein</fullName>
    </submittedName>
</protein>
<keyword evidence="2" id="KW-1185">Reference proteome</keyword>
<reference evidence="1" key="1">
    <citation type="submission" date="2018-11" db="EMBL/GenBank/DDBJ databases">
        <authorList>
            <consortium name="Pathogen Informatics"/>
        </authorList>
    </citation>
    <scope>NUCLEOTIDE SEQUENCE</scope>
</reference>
<proteinExistence type="predicted"/>
<name>A0A448WTF9_9PLAT</name>
<gene>
    <name evidence="1" type="ORF">PXEA_LOCUS13236</name>
</gene>
<comment type="caution">
    <text evidence="1">The sequence shown here is derived from an EMBL/GenBank/DDBJ whole genome shotgun (WGS) entry which is preliminary data.</text>
</comment>
<dbReference type="Proteomes" id="UP000784294">
    <property type="component" value="Unassembled WGS sequence"/>
</dbReference>
<evidence type="ECO:0000313" key="2">
    <source>
        <dbReference type="Proteomes" id="UP000784294"/>
    </source>
</evidence>
<sequence length="83" mass="9125">MPARRLGRYPVNGRMLEFTNTMAEDVGLGTFHKVYLTLRPTLHHPSVKPGAITFIEILRDGHSDLGISFVGGSDTPLVSFSDL</sequence>
<organism evidence="1 2">
    <name type="scientific">Protopolystoma xenopodis</name>
    <dbReference type="NCBI Taxonomy" id="117903"/>
    <lineage>
        <taxon>Eukaryota</taxon>
        <taxon>Metazoa</taxon>
        <taxon>Spiralia</taxon>
        <taxon>Lophotrochozoa</taxon>
        <taxon>Platyhelminthes</taxon>
        <taxon>Monogenea</taxon>
        <taxon>Polyopisthocotylea</taxon>
        <taxon>Polystomatidea</taxon>
        <taxon>Polystomatidae</taxon>
        <taxon>Protopolystoma</taxon>
    </lineage>
</organism>